<evidence type="ECO:0000256" key="1">
    <source>
        <dbReference type="SAM" id="MobiDB-lite"/>
    </source>
</evidence>
<dbReference type="Proteomes" id="UP001163046">
    <property type="component" value="Unassembled WGS sequence"/>
</dbReference>
<feature type="non-terminal residue" evidence="2">
    <location>
        <position position="1"/>
    </location>
</feature>
<keyword evidence="3" id="KW-1185">Reference proteome</keyword>
<feature type="compositionally biased region" description="Basic and acidic residues" evidence="1">
    <location>
        <begin position="52"/>
        <end position="71"/>
    </location>
</feature>
<comment type="caution">
    <text evidence="2">The sequence shown here is derived from an EMBL/GenBank/DDBJ whole genome shotgun (WGS) entry which is preliminary data.</text>
</comment>
<dbReference type="EMBL" id="MU825908">
    <property type="protein sequence ID" value="KAJ7383037.1"/>
    <property type="molecule type" value="Genomic_DNA"/>
</dbReference>
<accession>A0A9X0D0U7</accession>
<gene>
    <name evidence="2" type="ORF">OS493_031207</name>
</gene>
<proteinExistence type="predicted"/>
<dbReference type="AlphaFoldDB" id="A0A9X0D0U7"/>
<sequence>TATLSHSELGKNESSDPSSDLAERTNQYSINDVDARQMIDGNNESSGPSSDLAERKNQSSTKDVDARQMID</sequence>
<feature type="non-terminal residue" evidence="2">
    <location>
        <position position="71"/>
    </location>
</feature>
<reference evidence="2" key="1">
    <citation type="submission" date="2023-01" db="EMBL/GenBank/DDBJ databases">
        <title>Genome assembly of the deep-sea coral Lophelia pertusa.</title>
        <authorList>
            <person name="Herrera S."/>
            <person name="Cordes E."/>
        </authorList>
    </citation>
    <scope>NUCLEOTIDE SEQUENCE</scope>
    <source>
        <strain evidence="2">USNM1676648</strain>
        <tissue evidence="2">Polyp</tissue>
    </source>
</reference>
<feature type="region of interest" description="Disordered" evidence="1">
    <location>
        <begin position="1"/>
        <end position="71"/>
    </location>
</feature>
<feature type="compositionally biased region" description="Polar residues" evidence="1">
    <location>
        <begin position="40"/>
        <end position="49"/>
    </location>
</feature>
<protein>
    <submittedName>
        <fullName evidence="2">Uncharacterized protein</fullName>
    </submittedName>
</protein>
<name>A0A9X0D0U7_9CNID</name>
<evidence type="ECO:0000313" key="3">
    <source>
        <dbReference type="Proteomes" id="UP001163046"/>
    </source>
</evidence>
<evidence type="ECO:0000313" key="2">
    <source>
        <dbReference type="EMBL" id="KAJ7383037.1"/>
    </source>
</evidence>
<organism evidence="2 3">
    <name type="scientific">Desmophyllum pertusum</name>
    <dbReference type="NCBI Taxonomy" id="174260"/>
    <lineage>
        <taxon>Eukaryota</taxon>
        <taxon>Metazoa</taxon>
        <taxon>Cnidaria</taxon>
        <taxon>Anthozoa</taxon>
        <taxon>Hexacorallia</taxon>
        <taxon>Scleractinia</taxon>
        <taxon>Caryophylliina</taxon>
        <taxon>Caryophylliidae</taxon>
        <taxon>Desmophyllum</taxon>
    </lineage>
</organism>